<dbReference type="Gene3D" id="3.30.40.10">
    <property type="entry name" value="Zinc/RING finger domain, C3HC4 (zinc finger)"/>
    <property type="match status" value="1"/>
</dbReference>
<keyword evidence="3" id="KW-0677">Repeat</keyword>
<evidence type="ECO:0000313" key="11">
    <source>
        <dbReference type="EMBL" id="KAF3332942.1"/>
    </source>
</evidence>
<evidence type="ECO:0000259" key="10">
    <source>
        <dbReference type="PROSITE" id="PS51805"/>
    </source>
</evidence>
<dbReference type="GO" id="GO:0004842">
    <property type="term" value="F:ubiquitin-protein transferase activity"/>
    <property type="evidence" value="ECO:0007669"/>
    <property type="project" value="TreeGrafter"/>
</dbReference>
<evidence type="ECO:0000256" key="1">
    <source>
        <dbReference type="ARBA" id="ARBA00004123"/>
    </source>
</evidence>
<dbReference type="GO" id="GO:0045944">
    <property type="term" value="P:positive regulation of transcription by RNA polymerase II"/>
    <property type="evidence" value="ECO:0007669"/>
    <property type="project" value="TreeGrafter"/>
</dbReference>
<feature type="domain" description="PHD-type" evidence="10">
    <location>
        <begin position="268"/>
        <end position="375"/>
    </location>
</feature>
<feature type="compositionally biased region" description="Polar residues" evidence="9">
    <location>
        <begin position="383"/>
        <end position="407"/>
    </location>
</feature>
<gene>
    <name evidence="11" type="ORF">FCM35_KLT02519</name>
</gene>
<evidence type="ECO:0000256" key="9">
    <source>
        <dbReference type="SAM" id="MobiDB-lite"/>
    </source>
</evidence>
<comment type="caution">
    <text evidence="11">The sequence shown here is derived from an EMBL/GenBank/DDBJ whole genome shotgun (WGS) entry which is preliminary data.</text>
</comment>
<evidence type="ECO:0000313" key="12">
    <source>
        <dbReference type="Proteomes" id="UP000623129"/>
    </source>
</evidence>
<keyword evidence="4" id="KW-0227">DNA damage</keyword>
<feature type="region of interest" description="Disordered" evidence="9">
    <location>
        <begin position="378"/>
        <end position="407"/>
    </location>
</feature>
<keyword evidence="6" id="KW-0862">Zinc</keyword>
<proteinExistence type="predicted"/>
<dbReference type="Proteomes" id="UP000623129">
    <property type="component" value="Unassembled WGS sequence"/>
</dbReference>
<keyword evidence="12" id="KW-1185">Reference proteome</keyword>
<evidence type="ECO:0000256" key="3">
    <source>
        <dbReference type="ARBA" id="ARBA00022737"/>
    </source>
</evidence>
<keyword evidence="8" id="KW-0539">Nucleus</keyword>
<dbReference type="InterPro" id="IPR034732">
    <property type="entry name" value="EPHD"/>
</dbReference>
<keyword evidence="5" id="KW-0863">Zinc-finger</keyword>
<dbReference type="InterPro" id="IPR031099">
    <property type="entry name" value="BRCA1-associated"/>
</dbReference>
<dbReference type="InterPro" id="IPR013083">
    <property type="entry name" value="Znf_RING/FYVE/PHD"/>
</dbReference>
<dbReference type="PANTHER" id="PTHR13763:SF6">
    <property type="entry name" value="OS05G0486600 PROTEIN"/>
    <property type="match status" value="1"/>
</dbReference>
<dbReference type="AlphaFoldDB" id="A0A833R414"/>
<feature type="region of interest" description="Disordered" evidence="9">
    <location>
        <begin position="136"/>
        <end position="214"/>
    </location>
</feature>
<dbReference type="PROSITE" id="PS51805">
    <property type="entry name" value="EPHD"/>
    <property type="match status" value="1"/>
</dbReference>
<dbReference type="Pfam" id="PF13771">
    <property type="entry name" value="zf-HC5HC2H"/>
    <property type="match status" value="1"/>
</dbReference>
<evidence type="ECO:0000256" key="4">
    <source>
        <dbReference type="ARBA" id="ARBA00022763"/>
    </source>
</evidence>
<evidence type="ECO:0000256" key="2">
    <source>
        <dbReference type="ARBA" id="ARBA00022723"/>
    </source>
</evidence>
<evidence type="ECO:0000256" key="7">
    <source>
        <dbReference type="ARBA" id="ARBA00023204"/>
    </source>
</evidence>
<keyword evidence="2" id="KW-0479">Metal-binding</keyword>
<reference evidence="11" key="1">
    <citation type="submission" date="2020-01" db="EMBL/GenBank/DDBJ databases">
        <title>Genome sequence of Kobresia littledalei, the first chromosome-level genome in the family Cyperaceae.</title>
        <authorList>
            <person name="Qu G."/>
        </authorList>
    </citation>
    <scope>NUCLEOTIDE SEQUENCE</scope>
    <source>
        <strain evidence="11">C.B.Clarke</strain>
        <tissue evidence="11">Leaf</tissue>
    </source>
</reference>
<sequence length="407" mass="44617">MAERGNNNGGSSSSLSDLRDMEEKLKCFVWECIPKYMVSVCPTCKARFLSKNLKPAVHIEEMLKRYQEMMEAMLKVQNSDNGSPVGSFTGESSFILTPQSVQKGNGLLMNKSCQQASPAFEKRVHGLGINSYDTLSSKLTRKKPPRDSPAVVSTPSKSSNIAGPSQGHLPAADNEFIPPPPNSEVIANTSCTKDSCQVPCSNPSTTRNEKTERKELAGSSVKRLKLTSSRLPVGLYEDECIFCHSFRRNLEVSGLAVHQQLQIDHLAGYGELLCIQKGKVVTEPDTGSKAKVCYAHENCIEWAPVIYYEGDLLVNLRSEIQRSSKLTCAKCGLNGAALGCFYEHCPKSYHPPCAYRVDGCRWDTVNYCMLCPDHVSEKLPSDSDPTISDTAANGNGRTSSKGTLKTR</sequence>
<dbReference type="OrthoDB" id="6105938at2759"/>
<dbReference type="GO" id="GO:0000724">
    <property type="term" value="P:double-strand break repair via homologous recombination"/>
    <property type="evidence" value="ECO:0007669"/>
    <property type="project" value="TreeGrafter"/>
</dbReference>
<name>A0A833R414_9POAL</name>
<feature type="compositionally biased region" description="Polar residues" evidence="9">
    <location>
        <begin position="151"/>
        <end position="163"/>
    </location>
</feature>
<evidence type="ECO:0000256" key="6">
    <source>
        <dbReference type="ARBA" id="ARBA00022833"/>
    </source>
</evidence>
<organism evidence="11 12">
    <name type="scientific">Carex littledalei</name>
    <dbReference type="NCBI Taxonomy" id="544730"/>
    <lineage>
        <taxon>Eukaryota</taxon>
        <taxon>Viridiplantae</taxon>
        <taxon>Streptophyta</taxon>
        <taxon>Embryophyta</taxon>
        <taxon>Tracheophyta</taxon>
        <taxon>Spermatophyta</taxon>
        <taxon>Magnoliopsida</taxon>
        <taxon>Liliopsida</taxon>
        <taxon>Poales</taxon>
        <taxon>Cyperaceae</taxon>
        <taxon>Cyperoideae</taxon>
        <taxon>Cariceae</taxon>
        <taxon>Carex</taxon>
        <taxon>Carex subgen. Euthyceras</taxon>
    </lineage>
</organism>
<accession>A0A833R414</accession>
<dbReference type="GO" id="GO:0008270">
    <property type="term" value="F:zinc ion binding"/>
    <property type="evidence" value="ECO:0007669"/>
    <property type="project" value="UniProtKB-KW"/>
</dbReference>
<dbReference type="GO" id="GO:0005634">
    <property type="term" value="C:nucleus"/>
    <property type="evidence" value="ECO:0007669"/>
    <property type="project" value="UniProtKB-SubCell"/>
</dbReference>
<dbReference type="EMBL" id="SWLB01000011">
    <property type="protein sequence ID" value="KAF3332942.1"/>
    <property type="molecule type" value="Genomic_DNA"/>
</dbReference>
<protein>
    <submittedName>
        <fullName evidence="11">BRCA1-associated RING domain protein 1</fullName>
    </submittedName>
</protein>
<evidence type="ECO:0000256" key="8">
    <source>
        <dbReference type="ARBA" id="ARBA00023242"/>
    </source>
</evidence>
<dbReference type="PANTHER" id="PTHR13763">
    <property type="entry name" value="BREAST CANCER TYPE 1 SUSCEPTIBILITY PROTEIN BRCA1"/>
    <property type="match status" value="1"/>
</dbReference>
<comment type="subcellular location">
    <subcellularLocation>
        <location evidence="1">Nucleus</location>
    </subcellularLocation>
</comment>
<feature type="compositionally biased region" description="Polar residues" evidence="9">
    <location>
        <begin position="185"/>
        <end position="206"/>
    </location>
</feature>
<keyword evidence="7" id="KW-0234">DNA repair</keyword>
<evidence type="ECO:0000256" key="5">
    <source>
        <dbReference type="ARBA" id="ARBA00022771"/>
    </source>
</evidence>